<gene>
    <name evidence="1" type="ORF">Q0590_33850</name>
</gene>
<dbReference type="EMBL" id="JAUKPO010000052">
    <property type="protein sequence ID" value="MDO1451308.1"/>
    <property type="molecule type" value="Genomic_DNA"/>
</dbReference>
<dbReference type="Proteomes" id="UP001168528">
    <property type="component" value="Unassembled WGS sequence"/>
</dbReference>
<sequence length="73" mass="8732">MGKEKKKYKVIAKVDSKDFVRYNVNDLLKFTAFLDTQFPTWRWFNVYRYTSEGNGEQLCSFTSKNRPAHKFVL</sequence>
<evidence type="ECO:0000313" key="2">
    <source>
        <dbReference type="Proteomes" id="UP001168528"/>
    </source>
</evidence>
<dbReference type="RefSeq" id="WP_302042107.1">
    <property type="nucleotide sequence ID" value="NZ_JAUKPO010000052.1"/>
</dbReference>
<accession>A0ABT8RGT1</accession>
<name>A0ABT8RGT1_9BACT</name>
<evidence type="ECO:0000313" key="1">
    <source>
        <dbReference type="EMBL" id="MDO1451308.1"/>
    </source>
</evidence>
<keyword evidence="2" id="KW-1185">Reference proteome</keyword>
<comment type="caution">
    <text evidence="1">The sequence shown here is derived from an EMBL/GenBank/DDBJ whole genome shotgun (WGS) entry which is preliminary data.</text>
</comment>
<proteinExistence type="predicted"/>
<protein>
    <submittedName>
        <fullName evidence="1">Uncharacterized protein</fullName>
    </submittedName>
</protein>
<organism evidence="1 2">
    <name type="scientific">Rhodocytophaga aerolata</name>
    <dbReference type="NCBI Taxonomy" id="455078"/>
    <lineage>
        <taxon>Bacteria</taxon>
        <taxon>Pseudomonadati</taxon>
        <taxon>Bacteroidota</taxon>
        <taxon>Cytophagia</taxon>
        <taxon>Cytophagales</taxon>
        <taxon>Rhodocytophagaceae</taxon>
        <taxon>Rhodocytophaga</taxon>
    </lineage>
</organism>
<reference evidence="1" key="1">
    <citation type="submission" date="2023-07" db="EMBL/GenBank/DDBJ databases">
        <title>The genome sequence of Rhodocytophaga aerolata KACC 12507.</title>
        <authorList>
            <person name="Zhang X."/>
        </authorList>
    </citation>
    <scope>NUCLEOTIDE SEQUENCE</scope>
    <source>
        <strain evidence="1">KACC 12507</strain>
    </source>
</reference>